<name>A0ABQ9IHL2_9NEOP</name>
<evidence type="ECO:0000313" key="3">
    <source>
        <dbReference type="Proteomes" id="UP001159363"/>
    </source>
</evidence>
<dbReference type="Proteomes" id="UP001159363">
    <property type="component" value="Chromosome 1"/>
</dbReference>
<dbReference type="EMBL" id="JARBHB010000001">
    <property type="protein sequence ID" value="KAJ8895836.1"/>
    <property type="molecule type" value="Genomic_DNA"/>
</dbReference>
<feature type="compositionally biased region" description="Basic and acidic residues" evidence="1">
    <location>
        <begin position="193"/>
        <end position="209"/>
    </location>
</feature>
<feature type="region of interest" description="Disordered" evidence="1">
    <location>
        <begin position="500"/>
        <end position="519"/>
    </location>
</feature>
<feature type="region of interest" description="Disordered" evidence="1">
    <location>
        <begin position="365"/>
        <end position="394"/>
    </location>
</feature>
<feature type="compositionally biased region" description="Low complexity" evidence="1">
    <location>
        <begin position="633"/>
        <end position="647"/>
    </location>
</feature>
<feature type="region of interest" description="Disordered" evidence="1">
    <location>
        <begin position="597"/>
        <end position="681"/>
    </location>
</feature>
<evidence type="ECO:0000256" key="1">
    <source>
        <dbReference type="SAM" id="MobiDB-lite"/>
    </source>
</evidence>
<feature type="compositionally biased region" description="Basic and acidic residues" evidence="1">
    <location>
        <begin position="104"/>
        <end position="116"/>
    </location>
</feature>
<comment type="caution">
    <text evidence="2">The sequence shown here is derived from an EMBL/GenBank/DDBJ whole genome shotgun (WGS) entry which is preliminary data.</text>
</comment>
<feature type="region of interest" description="Disordered" evidence="1">
    <location>
        <begin position="104"/>
        <end position="212"/>
    </location>
</feature>
<protein>
    <submittedName>
        <fullName evidence="2">Uncharacterized protein</fullName>
    </submittedName>
</protein>
<gene>
    <name evidence="2" type="ORF">PR048_001175</name>
</gene>
<feature type="compositionally biased region" description="Basic and acidic residues" evidence="1">
    <location>
        <begin position="597"/>
        <end position="607"/>
    </location>
</feature>
<feature type="compositionally biased region" description="Basic and acidic residues" evidence="1">
    <location>
        <begin position="152"/>
        <end position="163"/>
    </location>
</feature>
<sequence>MGKLGEVFRGKWTITELFWYSHVLVGGDRLNHKEQATKDEVKKNQNAKISIGLEELDNARRKTDPRPYMESRYVAASETAEASVPGCGSEYLWFVMTGVQRPRRQERLPGADEGQRGRGLITGNENPHKPPRYLTLVPENRRALVAPSTTVKRGDEVNMEQRRNSKAGETGDPRETPHTISDIVRHGSHMLKYGKDASRRESEKERRESIGSWHGGRTVAQLPCCVRKGLRAHYYRPDYLAPPRHFMPDPASSRDPGCCAGRLMELPRRWLAPGPPPVRATVAQLPEPVRDNDNALPQSAGASPVGGRELLGSNPPASEKLEVTVKIVIYYSPQTVKIVRRDSRRVPKDIRRVWRGIVYRRHNISAHTANSSRGSQQNAVTGKQNGVAGEQRVDNANRQSIAKLGILRSMLQPIGHEVLSSRASSSQSEDGRGSVAALKYCIVLNLLAYSSLHFWKSIDIDIGVKWLLITKSWAAMRVKRNECEAVPEFKEWRKRDIPEKTRRPEVSPGTISSCENPVVTPPGIEPSSPWWEVGSLTTTPPRHQTLPVEKLASGTLCLPGVLCSCRRALASLSHAAKRRGDDQTAGSPWRHVMNERKAQVAPGHERWVGGGGGGGAKNNKITPPTQNRHQHSTGTNTTDTNTTPTPTQHRHQRNTGTNTTQAPTQHRHLEKHISPPSPFREDVRVGRGVQAKELPVFDFRRHHAWRVLSLADILRQASYSRFCSCLISTDFIHMVTETFQSLSSTSLLLVREGGRP</sequence>
<accession>A0ABQ9IHL2</accession>
<feature type="region of interest" description="Disordered" evidence="1">
    <location>
        <begin position="289"/>
        <end position="316"/>
    </location>
</feature>
<proteinExistence type="predicted"/>
<feature type="compositionally biased region" description="Polar residues" evidence="1">
    <location>
        <begin position="365"/>
        <end position="384"/>
    </location>
</feature>
<reference evidence="2 3" key="1">
    <citation type="submission" date="2023-02" db="EMBL/GenBank/DDBJ databases">
        <title>LHISI_Scaffold_Assembly.</title>
        <authorList>
            <person name="Stuart O.P."/>
            <person name="Cleave R."/>
            <person name="Magrath M.J.L."/>
            <person name="Mikheyev A.S."/>
        </authorList>
    </citation>
    <scope>NUCLEOTIDE SEQUENCE [LARGE SCALE GENOMIC DNA]</scope>
    <source>
        <strain evidence="2">Daus_M_001</strain>
        <tissue evidence="2">Leg muscle</tissue>
    </source>
</reference>
<evidence type="ECO:0000313" key="2">
    <source>
        <dbReference type="EMBL" id="KAJ8895836.1"/>
    </source>
</evidence>
<organism evidence="2 3">
    <name type="scientific">Dryococelus australis</name>
    <dbReference type="NCBI Taxonomy" id="614101"/>
    <lineage>
        <taxon>Eukaryota</taxon>
        <taxon>Metazoa</taxon>
        <taxon>Ecdysozoa</taxon>
        <taxon>Arthropoda</taxon>
        <taxon>Hexapoda</taxon>
        <taxon>Insecta</taxon>
        <taxon>Pterygota</taxon>
        <taxon>Neoptera</taxon>
        <taxon>Polyneoptera</taxon>
        <taxon>Phasmatodea</taxon>
        <taxon>Verophasmatodea</taxon>
        <taxon>Anareolatae</taxon>
        <taxon>Phasmatidae</taxon>
        <taxon>Eurycanthinae</taxon>
        <taxon>Dryococelus</taxon>
    </lineage>
</organism>
<feature type="compositionally biased region" description="Polar residues" evidence="1">
    <location>
        <begin position="654"/>
        <end position="664"/>
    </location>
</feature>
<keyword evidence="3" id="KW-1185">Reference proteome</keyword>